<keyword evidence="1" id="KW-0235">DNA replication</keyword>
<evidence type="ECO:0000256" key="2">
    <source>
        <dbReference type="ARBA" id="ARBA00022741"/>
    </source>
</evidence>
<proteinExistence type="predicted"/>
<protein>
    <submittedName>
        <fullName evidence="5">LAMI_0G03950g1_1</fullName>
    </submittedName>
</protein>
<organism evidence="5 6">
    <name type="scientific">Lachancea mirantina</name>
    <dbReference type="NCBI Taxonomy" id="1230905"/>
    <lineage>
        <taxon>Eukaryota</taxon>
        <taxon>Fungi</taxon>
        <taxon>Dikarya</taxon>
        <taxon>Ascomycota</taxon>
        <taxon>Saccharomycotina</taxon>
        <taxon>Saccharomycetes</taxon>
        <taxon>Saccharomycetales</taxon>
        <taxon>Saccharomycetaceae</taxon>
        <taxon>Lachancea</taxon>
    </lineage>
</organism>
<name>A0A1G4K8C6_9SACH</name>
<keyword evidence="3" id="KW-0067">ATP-binding</keyword>
<evidence type="ECO:0000256" key="1">
    <source>
        <dbReference type="ARBA" id="ARBA00022705"/>
    </source>
</evidence>
<reference evidence="5 6" key="1">
    <citation type="submission" date="2016-03" db="EMBL/GenBank/DDBJ databases">
        <authorList>
            <person name="Devillers H."/>
        </authorList>
    </citation>
    <scope>NUCLEOTIDE SEQUENCE [LARGE SCALE GENOMIC DNA]</scope>
    <source>
        <strain evidence="5">CBS 11717</strain>
    </source>
</reference>
<sequence length="698" mass="78803">MGGDSDPFGGAQLGVSLLFSGQRTSEKNLLSFTASNGRLISLKRKRIESVKDVSWNSEESYGINVNELLDRIEWGGSGVTLERRKKNHKSTSKRLWTETWKPKSFLDLVGNERANRMILKWLRQWSPLVFGEKMGKAPADAKEMDRMQLEVSDPLGRPAKRILLISGPPGIGKTSVAHIVAQQAGYAVIEINASDERAGERVKDKVHNSLFNNTFDDRPVLLIADEIDGSTEGGLVKVLIDIVNKDYRVTRELIMLSSKQGKKRNLSDKLLTRPIVAICNNLYASSLEKLRPHCESVTLRKPSDSSLQERLEHVCAKERLLVDKKFLKELSESVQGDIRSCLNNLQFLNLGHGPSSSASSMQASETAKDRCVSWYKICNQVFRKGSHADSKTQMRALLSAAESNGSYQKIVQGCFTAYPSVKYSDFKVSKSGIIADWLFYHELMFKSLFEHEGELLRYNSITPLAFFSLFGDGANKEDIKIGSAEYDVREATRGNESILHRMYRSAPTECKVHSSRESFALEVLPLLDCLISVDVNRVSGTDTKRKIIENVANAVSAFGVEFRESKEPETNGEIILDPPFHQLTILDDKRSMEVKKRRVAIFNVIFGKLEEERIKKRAHDKISRITETDQERKKQKTSSSKPVDFFKSQYASVKNASSAEKHHTLTDGDEEAFRVWVRYKEGFSNAVRKTLTWNSLWE</sequence>
<feature type="domain" description="AAA+ ATPase" evidence="4">
    <location>
        <begin position="159"/>
        <end position="302"/>
    </location>
</feature>
<evidence type="ECO:0000313" key="5">
    <source>
        <dbReference type="EMBL" id="SCV00266.1"/>
    </source>
</evidence>
<dbReference type="CDD" id="cd18140">
    <property type="entry name" value="HLD_clamp_RFC"/>
    <property type="match status" value="1"/>
</dbReference>
<dbReference type="GO" id="GO:0003677">
    <property type="term" value="F:DNA binding"/>
    <property type="evidence" value="ECO:0007669"/>
    <property type="project" value="TreeGrafter"/>
</dbReference>
<dbReference type="InterPro" id="IPR027417">
    <property type="entry name" value="P-loop_NTPase"/>
</dbReference>
<dbReference type="Pfam" id="PF00004">
    <property type="entry name" value="AAA"/>
    <property type="match status" value="1"/>
</dbReference>
<dbReference type="STRING" id="1230905.A0A1G4K8C6"/>
<dbReference type="InterPro" id="IPR003959">
    <property type="entry name" value="ATPase_AAA_core"/>
</dbReference>
<accession>A0A1G4K8C6</accession>
<dbReference type="EMBL" id="LT598469">
    <property type="protein sequence ID" value="SCV00266.1"/>
    <property type="molecule type" value="Genomic_DNA"/>
</dbReference>
<dbReference type="PANTHER" id="PTHR23389">
    <property type="entry name" value="CHROMOSOME TRANSMISSION FIDELITY FACTOR 18"/>
    <property type="match status" value="1"/>
</dbReference>
<dbReference type="SMART" id="SM00382">
    <property type="entry name" value="AAA"/>
    <property type="match status" value="1"/>
</dbReference>
<dbReference type="InterPro" id="IPR003593">
    <property type="entry name" value="AAA+_ATPase"/>
</dbReference>
<dbReference type="SUPFAM" id="SSF52540">
    <property type="entry name" value="P-loop containing nucleoside triphosphate hydrolases"/>
    <property type="match status" value="1"/>
</dbReference>
<evidence type="ECO:0000256" key="3">
    <source>
        <dbReference type="ARBA" id="ARBA00022840"/>
    </source>
</evidence>
<dbReference type="Gene3D" id="1.10.8.60">
    <property type="match status" value="1"/>
</dbReference>
<keyword evidence="2" id="KW-0547">Nucleotide-binding</keyword>
<dbReference type="InterPro" id="IPR047854">
    <property type="entry name" value="RFC_lid"/>
</dbReference>
<dbReference type="Proteomes" id="UP000191024">
    <property type="component" value="Chromosome G"/>
</dbReference>
<keyword evidence="6" id="KW-1185">Reference proteome</keyword>
<dbReference type="GO" id="GO:0005524">
    <property type="term" value="F:ATP binding"/>
    <property type="evidence" value="ECO:0007669"/>
    <property type="project" value="UniProtKB-KW"/>
</dbReference>
<evidence type="ECO:0000259" key="4">
    <source>
        <dbReference type="SMART" id="SM00382"/>
    </source>
</evidence>
<dbReference type="OrthoDB" id="2195431at2759"/>
<dbReference type="CDD" id="cd00009">
    <property type="entry name" value="AAA"/>
    <property type="match status" value="1"/>
</dbReference>
<dbReference type="Gene3D" id="3.40.50.300">
    <property type="entry name" value="P-loop containing nucleotide triphosphate hydrolases"/>
    <property type="match status" value="1"/>
</dbReference>
<gene>
    <name evidence="5" type="ORF">LAMI_0G03950G</name>
</gene>
<dbReference type="GO" id="GO:0016887">
    <property type="term" value="F:ATP hydrolysis activity"/>
    <property type="evidence" value="ECO:0007669"/>
    <property type="project" value="InterPro"/>
</dbReference>
<evidence type="ECO:0000313" key="6">
    <source>
        <dbReference type="Proteomes" id="UP000191024"/>
    </source>
</evidence>
<dbReference type="PANTHER" id="PTHR23389:SF3">
    <property type="entry name" value="CHROMOSOME TRANSMISSION FIDELITY PROTEIN 18 HOMOLOG"/>
    <property type="match status" value="1"/>
</dbReference>
<dbReference type="GO" id="GO:0005634">
    <property type="term" value="C:nucleus"/>
    <property type="evidence" value="ECO:0007669"/>
    <property type="project" value="TreeGrafter"/>
</dbReference>
<dbReference type="GO" id="GO:0006260">
    <property type="term" value="P:DNA replication"/>
    <property type="evidence" value="ECO:0007669"/>
    <property type="project" value="UniProtKB-KW"/>
</dbReference>
<dbReference type="AlphaFoldDB" id="A0A1G4K8C6"/>